<accession>A0ACB7ZUY6</accession>
<evidence type="ECO:0000313" key="2">
    <source>
        <dbReference type="Proteomes" id="UP000790377"/>
    </source>
</evidence>
<organism evidence="1 2">
    <name type="scientific">Hygrophoropsis aurantiaca</name>
    <dbReference type="NCBI Taxonomy" id="72124"/>
    <lineage>
        <taxon>Eukaryota</taxon>
        <taxon>Fungi</taxon>
        <taxon>Dikarya</taxon>
        <taxon>Basidiomycota</taxon>
        <taxon>Agaricomycotina</taxon>
        <taxon>Agaricomycetes</taxon>
        <taxon>Agaricomycetidae</taxon>
        <taxon>Boletales</taxon>
        <taxon>Coniophorineae</taxon>
        <taxon>Hygrophoropsidaceae</taxon>
        <taxon>Hygrophoropsis</taxon>
    </lineage>
</organism>
<reference evidence="1" key="1">
    <citation type="journal article" date="2021" name="New Phytol.">
        <title>Evolutionary innovations through gain and loss of genes in the ectomycorrhizal Boletales.</title>
        <authorList>
            <person name="Wu G."/>
            <person name="Miyauchi S."/>
            <person name="Morin E."/>
            <person name="Kuo A."/>
            <person name="Drula E."/>
            <person name="Varga T."/>
            <person name="Kohler A."/>
            <person name="Feng B."/>
            <person name="Cao Y."/>
            <person name="Lipzen A."/>
            <person name="Daum C."/>
            <person name="Hundley H."/>
            <person name="Pangilinan J."/>
            <person name="Johnson J."/>
            <person name="Barry K."/>
            <person name="LaButti K."/>
            <person name="Ng V."/>
            <person name="Ahrendt S."/>
            <person name="Min B."/>
            <person name="Choi I.G."/>
            <person name="Park H."/>
            <person name="Plett J.M."/>
            <person name="Magnuson J."/>
            <person name="Spatafora J.W."/>
            <person name="Nagy L.G."/>
            <person name="Henrissat B."/>
            <person name="Grigoriev I.V."/>
            <person name="Yang Z.L."/>
            <person name="Xu J."/>
            <person name="Martin F.M."/>
        </authorList>
    </citation>
    <scope>NUCLEOTIDE SEQUENCE</scope>
    <source>
        <strain evidence="1">ATCC 28755</strain>
    </source>
</reference>
<evidence type="ECO:0000313" key="1">
    <source>
        <dbReference type="EMBL" id="KAH7904865.1"/>
    </source>
</evidence>
<name>A0ACB7ZUY6_9AGAM</name>
<dbReference type="EMBL" id="MU268339">
    <property type="protein sequence ID" value="KAH7904865.1"/>
    <property type="molecule type" value="Genomic_DNA"/>
</dbReference>
<keyword evidence="2" id="KW-1185">Reference proteome</keyword>
<comment type="caution">
    <text evidence="1">The sequence shown here is derived from an EMBL/GenBank/DDBJ whole genome shotgun (WGS) entry which is preliminary data.</text>
</comment>
<proteinExistence type="predicted"/>
<protein>
    <submittedName>
        <fullName evidence="1">Uncharacterized protein</fullName>
    </submittedName>
</protein>
<dbReference type="Proteomes" id="UP000790377">
    <property type="component" value="Unassembled WGS sequence"/>
</dbReference>
<gene>
    <name evidence="1" type="ORF">BJ138DRAFT_857189</name>
</gene>
<sequence length="312" mass="33196">MGLAIQPAMPGTIYISTLSSNAHYIVSFNKEASTPCRLLQIQYTMKAAPSSLHRMTTGADHMSGNFMASQNGSESAQDSLLENHLRGPEVYFHGDVSNVYSEGVQSNELDVSLHSGSVNLENSTQPIPWHVKIAPPEPNYSVAHVEPLSHNMQPLIVNTAPDGQNNLGLLGVTPSLPGPPLTPISTTLQVPSRIVNGSSGSICNVSIRVTQSKVRRYLKTHGVDVGGTTPTVRCPRAGCDADLMRGDNVARHIVSCHIKAGRVSCGTCGKTFVRRDALGPHVAIGRPCEGAHAVPVLASVAPELDWTDGLVF</sequence>